<protein>
    <submittedName>
        <fullName evidence="2">Unannotated protein</fullName>
    </submittedName>
</protein>
<reference evidence="2" key="1">
    <citation type="submission" date="2020-05" db="EMBL/GenBank/DDBJ databases">
        <authorList>
            <person name="Chiriac C."/>
            <person name="Salcher M."/>
            <person name="Ghai R."/>
            <person name="Kavagutti S V."/>
        </authorList>
    </citation>
    <scope>NUCLEOTIDE SEQUENCE</scope>
</reference>
<dbReference type="PANTHER" id="PTHR33303:SF2">
    <property type="entry name" value="COA-BINDING DOMAIN-CONTAINING PROTEIN"/>
    <property type="match status" value="1"/>
</dbReference>
<dbReference type="SUPFAM" id="SSF51735">
    <property type="entry name" value="NAD(P)-binding Rossmann-fold domains"/>
    <property type="match status" value="1"/>
</dbReference>
<gene>
    <name evidence="2" type="ORF">UFOPK3610_01122</name>
</gene>
<dbReference type="PANTHER" id="PTHR33303">
    <property type="entry name" value="CYTOPLASMIC PROTEIN-RELATED"/>
    <property type="match status" value="1"/>
</dbReference>
<feature type="domain" description="CoA-binding" evidence="1">
    <location>
        <begin position="19"/>
        <end position="114"/>
    </location>
</feature>
<dbReference type="InterPro" id="IPR036291">
    <property type="entry name" value="NAD(P)-bd_dom_sf"/>
</dbReference>
<dbReference type="Gene3D" id="3.40.50.720">
    <property type="entry name" value="NAD(P)-binding Rossmann-like Domain"/>
    <property type="match status" value="1"/>
</dbReference>
<dbReference type="Pfam" id="PF13380">
    <property type="entry name" value="CoA_binding_2"/>
    <property type="match status" value="1"/>
</dbReference>
<proteinExistence type="predicted"/>
<dbReference type="InterPro" id="IPR003781">
    <property type="entry name" value="CoA-bd"/>
</dbReference>
<organism evidence="2">
    <name type="scientific">freshwater metagenome</name>
    <dbReference type="NCBI Taxonomy" id="449393"/>
    <lineage>
        <taxon>unclassified sequences</taxon>
        <taxon>metagenomes</taxon>
        <taxon>ecological metagenomes</taxon>
    </lineage>
</organism>
<sequence length="146" mass="15570">MTISRDDLYGNADSVRAILKDATLWFIVGLGDNPDRPAYGVAKFLQSHGCRIVPVHPMGREVHGEKGYRTLAEAAAAEGVPDVVDVFVNSDRAGEVVDAAIAIGAPTIWLQLHVIDEAAAERAVTAGVRMVMDQCPAQVWAALGPH</sequence>
<accession>A0A6J7HJZ5</accession>
<dbReference type="SMART" id="SM00881">
    <property type="entry name" value="CoA_binding"/>
    <property type="match status" value="1"/>
</dbReference>
<evidence type="ECO:0000259" key="1">
    <source>
        <dbReference type="SMART" id="SM00881"/>
    </source>
</evidence>
<dbReference type="AlphaFoldDB" id="A0A6J7HJZ5"/>
<name>A0A6J7HJZ5_9ZZZZ</name>
<evidence type="ECO:0000313" key="2">
    <source>
        <dbReference type="EMBL" id="CAB4915939.1"/>
    </source>
</evidence>
<dbReference type="EMBL" id="CAFBMR010000042">
    <property type="protein sequence ID" value="CAB4915939.1"/>
    <property type="molecule type" value="Genomic_DNA"/>
</dbReference>